<dbReference type="InterPro" id="IPR004589">
    <property type="entry name" value="DNA_helicase_ATP-dep_RecQ"/>
</dbReference>
<keyword evidence="5 15" id="KW-0347">Helicase</keyword>
<dbReference type="PROSITE" id="PS51194">
    <property type="entry name" value="HELICASE_CTER"/>
    <property type="match status" value="1"/>
</dbReference>
<reference evidence="16" key="1">
    <citation type="journal article" date="2019" name="Int. J. Syst. Evol. Microbiol.">
        <title>The Global Catalogue of Microorganisms (GCM) 10K type strain sequencing project: providing services to taxonomists for standard genome sequencing and annotation.</title>
        <authorList>
            <consortium name="The Broad Institute Genomics Platform"/>
            <consortium name="The Broad Institute Genome Sequencing Center for Infectious Disease"/>
            <person name="Wu L."/>
            <person name="Ma J."/>
        </authorList>
    </citation>
    <scope>NUCLEOTIDE SEQUENCE [LARGE SCALE GENOMIC DNA]</scope>
    <source>
        <strain evidence="16">JCM 19015</strain>
    </source>
</reference>
<feature type="domain" description="Helicase C-terminal" evidence="14">
    <location>
        <begin position="242"/>
        <end position="387"/>
    </location>
</feature>
<keyword evidence="2" id="KW-0479">Metal-binding</keyword>
<dbReference type="EC" id="5.6.2.4" evidence="10"/>
<comment type="catalytic activity">
    <reaction evidence="9">
        <text>Couples ATP hydrolysis with the unwinding of duplex DNA by translocating in the 3'-5' direction.</text>
        <dbReference type="EC" id="5.6.2.4"/>
    </reaction>
</comment>
<dbReference type="Pfam" id="PF16124">
    <property type="entry name" value="RecQ_Zn_bind"/>
    <property type="match status" value="1"/>
</dbReference>
<accession>A0ABP8YXS4</accession>
<evidence type="ECO:0000256" key="6">
    <source>
        <dbReference type="ARBA" id="ARBA00022840"/>
    </source>
</evidence>
<dbReference type="Gene3D" id="1.10.10.10">
    <property type="entry name" value="Winged helix-like DNA-binding domain superfamily/Winged helix DNA-binding domain"/>
    <property type="match status" value="1"/>
</dbReference>
<dbReference type="Pfam" id="PF00271">
    <property type="entry name" value="Helicase_C"/>
    <property type="match status" value="1"/>
</dbReference>
<evidence type="ECO:0000256" key="5">
    <source>
        <dbReference type="ARBA" id="ARBA00022806"/>
    </source>
</evidence>
<dbReference type="SMART" id="SM00490">
    <property type="entry name" value="HELICc"/>
    <property type="match status" value="1"/>
</dbReference>
<dbReference type="InterPro" id="IPR021938">
    <property type="entry name" value="DUF3553"/>
</dbReference>
<evidence type="ECO:0000256" key="12">
    <source>
        <dbReference type="ARBA" id="ARBA00044550"/>
    </source>
</evidence>
<dbReference type="PANTHER" id="PTHR13710">
    <property type="entry name" value="DNA HELICASE RECQ FAMILY MEMBER"/>
    <property type="match status" value="1"/>
</dbReference>
<evidence type="ECO:0000256" key="1">
    <source>
        <dbReference type="ARBA" id="ARBA00005446"/>
    </source>
</evidence>
<dbReference type="Pfam" id="PF00270">
    <property type="entry name" value="DEAD"/>
    <property type="match status" value="1"/>
</dbReference>
<sequence length="566" mass="62012">MSITETDIEAGRGLTVRGREGRAIEEVARDVFGWDPLRPGIQRAVADVLDGHDVLGVMPTGYGKSAVYQLAGALLPGTTVVVSPLIALQADQLQNLADRDGAPTAGLVNSSQSRAKTEEVWERLADGSLGYLFIAPEQFANDDVVERLAAATISLFTVDEAHCVSSWGHDFRPDYLRLGEVAERLGRPPILALTATGSRPVREEVVQRLGMTDAHVLTHGFDRPNIHLAVRRHEDDHGKRAAVLDDVESLKKPGLLYVATRKDTEVYAEALRERGVRAEAYHAGLSAKRRREMHAAFHEGEYDVVVATSAFGMGIDKPDIRFVVHAAIPESLDAYYQELGRAGRDGEPAAAKLHYREEDLGLRKFFASTAPKRGDLRRFHAAAQEHAPLADVAEAMEVSVRRATTLANLLADAGAAELDGRDVRLLEPDADRAAEQALEAAESRRRIDESRLAMMREYAETRGCRRQAVLRYFGDESAGPCGNCDTCEDGSAYRVADEHDAADGEDVPFPLDSTVRHTEWGDGRVMSVEEDRITVFFESEGYRTLSLQAVVDHDLLVRTDPSDAAA</sequence>
<dbReference type="GO" id="GO:0004386">
    <property type="term" value="F:helicase activity"/>
    <property type="evidence" value="ECO:0007669"/>
    <property type="project" value="UniProtKB-KW"/>
</dbReference>
<evidence type="ECO:0000256" key="10">
    <source>
        <dbReference type="ARBA" id="ARBA00034808"/>
    </source>
</evidence>
<dbReference type="CDD" id="cd17920">
    <property type="entry name" value="DEXHc_RecQ"/>
    <property type="match status" value="1"/>
</dbReference>
<dbReference type="InterPro" id="IPR014001">
    <property type="entry name" value="Helicase_ATP-bd"/>
</dbReference>
<feature type="domain" description="Helicase ATP-binding" evidence="13">
    <location>
        <begin position="45"/>
        <end position="215"/>
    </location>
</feature>
<evidence type="ECO:0000313" key="16">
    <source>
        <dbReference type="Proteomes" id="UP001500121"/>
    </source>
</evidence>
<proteinExistence type="inferred from homology"/>
<evidence type="ECO:0000256" key="2">
    <source>
        <dbReference type="ARBA" id="ARBA00022723"/>
    </source>
</evidence>
<evidence type="ECO:0000256" key="4">
    <source>
        <dbReference type="ARBA" id="ARBA00022801"/>
    </source>
</evidence>
<evidence type="ECO:0000256" key="8">
    <source>
        <dbReference type="ARBA" id="ARBA00023235"/>
    </source>
</evidence>
<keyword evidence="6" id="KW-0067">ATP-binding</keyword>
<name>A0ABP8YXS4_9MICO</name>
<dbReference type="PANTHER" id="PTHR13710:SF105">
    <property type="entry name" value="ATP-DEPENDENT DNA HELICASE Q1"/>
    <property type="match status" value="1"/>
</dbReference>
<dbReference type="InterPro" id="IPR036388">
    <property type="entry name" value="WH-like_DNA-bd_sf"/>
</dbReference>
<evidence type="ECO:0000256" key="9">
    <source>
        <dbReference type="ARBA" id="ARBA00034617"/>
    </source>
</evidence>
<keyword evidence="8" id="KW-0413">Isomerase</keyword>
<dbReference type="Gene3D" id="3.40.50.300">
    <property type="entry name" value="P-loop containing nucleotide triphosphate hydrolases"/>
    <property type="match status" value="2"/>
</dbReference>
<keyword evidence="16" id="KW-1185">Reference proteome</keyword>
<evidence type="ECO:0000256" key="7">
    <source>
        <dbReference type="ARBA" id="ARBA00023125"/>
    </source>
</evidence>
<keyword evidence="7" id="KW-0238">DNA-binding</keyword>
<evidence type="ECO:0000256" key="3">
    <source>
        <dbReference type="ARBA" id="ARBA00022741"/>
    </source>
</evidence>
<dbReference type="Proteomes" id="UP001500121">
    <property type="component" value="Unassembled WGS sequence"/>
</dbReference>
<evidence type="ECO:0000256" key="11">
    <source>
        <dbReference type="ARBA" id="ARBA00044535"/>
    </source>
</evidence>
<evidence type="ECO:0000313" key="15">
    <source>
        <dbReference type="EMBL" id="GAA4742721.1"/>
    </source>
</evidence>
<dbReference type="InterPro" id="IPR032284">
    <property type="entry name" value="RecQ_Zn-bd"/>
</dbReference>
<keyword evidence="3" id="KW-0547">Nucleotide-binding</keyword>
<dbReference type="RefSeq" id="WP_345480195.1">
    <property type="nucleotide sequence ID" value="NZ_BAABLP010000002.1"/>
</dbReference>
<dbReference type="SUPFAM" id="SSF52540">
    <property type="entry name" value="P-loop containing nucleoside triphosphate hydrolases"/>
    <property type="match status" value="1"/>
</dbReference>
<dbReference type="InterPro" id="IPR001650">
    <property type="entry name" value="Helicase_C-like"/>
</dbReference>
<dbReference type="NCBIfam" id="TIGR00614">
    <property type="entry name" value="recQ_fam"/>
    <property type="match status" value="1"/>
</dbReference>
<keyword evidence="4" id="KW-0378">Hydrolase</keyword>
<dbReference type="SMART" id="SM00487">
    <property type="entry name" value="DEXDc"/>
    <property type="match status" value="1"/>
</dbReference>
<evidence type="ECO:0000259" key="14">
    <source>
        <dbReference type="PROSITE" id="PS51194"/>
    </source>
</evidence>
<dbReference type="EMBL" id="BAABLP010000002">
    <property type="protein sequence ID" value="GAA4742721.1"/>
    <property type="molecule type" value="Genomic_DNA"/>
</dbReference>
<evidence type="ECO:0000259" key="13">
    <source>
        <dbReference type="PROSITE" id="PS51192"/>
    </source>
</evidence>
<dbReference type="InterPro" id="IPR011545">
    <property type="entry name" value="DEAD/DEAH_box_helicase_dom"/>
</dbReference>
<comment type="caution">
    <text evidence="15">The sequence shown here is derived from an EMBL/GenBank/DDBJ whole genome shotgun (WGS) entry which is preliminary data.</text>
</comment>
<protein>
    <recommendedName>
        <fullName evidence="11">ATP-dependent DNA helicase RecQ</fullName>
        <ecNumber evidence="10">5.6.2.4</ecNumber>
    </recommendedName>
    <alternativeName>
        <fullName evidence="12">DNA 3'-5' helicase RecQ</fullName>
    </alternativeName>
</protein>
<gene>
    <name evidence="15" type="ORF">GCM10025783_12680</name>
</gene>
<dbReference type="PROSITE" id="PS51192">
    <property type="entry name" value="HELICASE_ATP_BIND_1"/>
    <property type="match status" value="1"/>
</dbReference>
<dbReference type="Pfam" id="PF12073">
    <property type="entry name" value="DUF3553"/>
    <property type="match status" value="1"/>
</dbReference>
<dbReference type="InterPro" id="IPR027417">
    <property type="entry name" value="P-loop_NTPase"/>
</dbReference>
<organism evidence="15 16">
    <name type="scientific">Amnibacterium soli</name>
    <dbReference type="NCBI Taxonomy" id="1282736"/>
    <lineage>
        <taxon>Bacteria</taxon>
        <taxon>Bacillati</taxon>
        <taxon>Actinomycetota</taxon>
        <taxon>Actinomycetes</taxon>
        <taxon>Micrococcales</taxon>
        <taxon>Microbacteriaceae</taxon>
        <taxon>Amnibacterium</taxon>
    </lineage>
</organism>
<comment type="similarity">
    <text evidence="1">Belongs to the helicase family. RecQ subfamily.</text>
</comment>